<evidence type="ECO:0000256" key="3">
    <source>
        <dbReference type="ARBA" id="ARBA00023274"/>
    </source>
</evidence>
<protein>
    <recommendedName>
        <fullName evidence="4 6">50S ribosomal protein L15</fullName>
    </recommendedName>
</protein>
<dbReference type="Pfam" id="PF00828">
    <property type="entry name" value="Ribosomal_L27A"/>
    <property type="match status" value="1"/>
</dbReference>
<keyword evidence="2 5" id="KW-0689">Ribosomal protein</keyword>
<evidence type="ECO:0000256" key="4">
    <source>
        <dbReference type="ARBA" id="ARBA00035497"/>
    </source>
</evidence>
<keyword evidence="9" id="KW-1185">Reference proteome</keyword>
<evidence type="ECO:0000259" key="7">
    <source>
        <dbReference type="Pfam" id="PF00828"/>
    </source>
</evidence>
<evidence type="ECO:0000256" key="5">
    <source>
        <dbReference type="RuleBase" id="RU003888"/>
    </source>
</evidence>
<dbReference type="SUPFAM" id="SSF52080">
    <property type="entry name" value="Ribosomal proteins L15p and L18e"/>
    <property type="match status" value="1"/>
</dbReference>
<feature type="domain" description="Large ribosomal subunit protein uL15/eL18" evidence="7">
    <location>
        <begin position="22"/>
        <end position="90"/>
    </location>
</feature>
<dbReference type="GO" id="GO:0003735">
    <property type="term" value="F:structural constituent of ribosome"/>
    <property type="evidence" value="ECO:0007669"/>
    <property type="project" value="InterPro"/>
</dbReference>
<dbReference type="InterPro" id="IPR036227">
    <property type="entry name" value="Ribosomal_uL15/eL18_sf"/>
</dbReference>
<keyword evidence="3 5" id="KW-0687">Ribonucleoprotein</keyword>
<sequence length="92" mass="10161">MPLYRRIPKRGFTNINRKDIVIVNVEELNVFDNGVEVTPELLIEAGIIKNVKDGVKVLGEGKLEKKLTVLANRFSESAKKAIEDAGGKAEVI</sequence>
<dbReference type="InterPro" id="IPR005749">
    <property type="entry name" value="Ribosomal_uL15_bac-type"/>
</dbReference>
<gene>
    <name evidence="8" type="primary">rplO</name>
    <name evidence="8" type="ordered locus">LSA_11140</name>
</gene>
<dbReference type="PANTHER" id="PTHR12934">
    <property type="entry name" value="50S RIBOSOMAL PROTEIN L15"/>
    <property type="match status" value="1"/>
</dbReference>
<dbReference type="STRING" id="714313.LSA_11140"/>
<dbReference type="GO" id="GO:0022625">
    <property type="term" value="C:cytosolic large ribosomal subunit"/>
    <property type="evidence" value="ECO:0007669"/>
    <property type="project" value="TreeGrafter"/>
</dbReference>
<accession>G2KVX3</accession>
<dbReference type="PANTHER" id="PTHR12934:SF11">
    <property type="entry name" value="LARGE RIBOSOMAL SUBUNIT PROTEIN UL15M"/>
    <property type="match status" value="1"/>
</dbReference>
<evidence type="ECO:0000313" key="9">
    <source>
        <dbReference type="Proteomes" id="UP000001285"/>
    </source>
</evidence>
<evidence type="ECO:0000256" key="6">
    <source>
        <dbReference type="RuleBase" id="RU003889"/>
    </source>
</evidence>
<dbReference type="EMBL" id="CP002461">
    <property type="protein sequence ID" value="AEN99502.1"/>
    <property type="molecule type" value="Genomic_DNA"/>
</dbReference>
<dbReference type="PROSITE" id="PS00475">
    <property type="entry name" value="RIBOSOMAL_L15"/>
    <property type="match status" value="1"/>
</dbReference>
<name>G2KVX3_FRUST</name>
<dbReference type="AlphaFoldDB" id="G2KVX3"/>
<dbReference type="NCBIfam" id="TIGR01071">
    <property type="entry name" value="rplO_bact"/>
    <property type="match status" value="1"/>
</dbReference>
<reference evidence="8 9" key="1">
    <citation type="journal article" date="2011" name="Microb. Cell Fact.">
        <title>Genomic analysis reveals Lactobacillus sanfranciscensis as stable element in traditional sourdoughs.</title>
        <authorList>
            <person name="Vogel R.F."/>
            <person name="Pavlovic M."/>
            <person name="Ehrmann M.A."/>
            <person name="Wiezer A."/>
            <person name="Liesegang H."/>
            <person name="Offschanka S."/>
            <person name="Voget S."/>
            <person name="Angelov A."/>
            <person name="Bocker G."/>
            <person name="Liebl W."/>
        </authorList>
    </citation>
    <scope>NUCLEOTIDE SEQUENCE [LARGE SCALE GENOMIC DNA]</scope>
    <source>
        <strain evidence="8 9">TMW 1.1304</strain>
    </source>
</reference>
<dbReference type="GO" id="GO:0006412">
    <property type="term" value="P:translation"/>
    <property type="evidence" value="ECO:0007669"/>
    <property type="project" value="InterPro"/>
</dbReference>
<dbReference type="eggNOG" id="COG0200">
    <property type="taxonomic scope" value="Bacteria"/>
</dbReference>
<dbReference type="HOGENOM" id="CLU_179271_0_0_9"/>
<dbReference type="KEGG" id="lsn:LSA_11140"/>
<proteinExistence type="inferred from homology"/>
<evidence type="ECO:0000256" key="2">
    <source>
        <dbReference type="ARBA" id="ARBA00022980"/>
    </source>
</evidence>
<dbReference type="InterPro" id="IPR021131">
    <property type="entry name" value="Ribosomal_uL15/eL18"/>
</dbReference>
<organism evidence="8 9">
    <name type="scientific">Fructilactobacillus sanfranciscensis (strain TMW 1.1304)</name>
    <name type="common">Lactobacillus sanfranciscensis</name>
    <dbReference type="NCBI Taxonomy" id="714313"/>
    <lineage>
        <taxon>Bacteria</taxon>
        <taxon>Bacillati</taxon>
        <taxon>Bacillota</taxon>
        <taxon>Bacilli</taxon>
        <taxon>Lactobacillales</taxon>
        <taxon>Lactobacillaceae</taxon>
        <taxon>Fructilactobacillus</taxon>
    </lineage>
</organism>
<comment type="similarity">
    <text evidence="1 5">Belongs to the universal ribosomal protein uL15 family.</text>
</comment>
<dbReference type="InterPro" id="IPR001196">
    <property type="entry name" value="Ribosomal_uL15_CS"/>
</dbReference>
<evidence type="ECO:0000313" key="8">
    <source>
        <dbReference type="EMBL" id="AEN99502.1"/>
    </source>
</evidence>
<evidence type="ECO:0000256" key="1">
    <source>
        <dbReference type="ARBA" id="ARBA00007320"/>
    </source>
</evidence>
<dbReference type="Proteomes" id="UP000001285">
    <property type="component" value="Chromosome"/>
</dbReference>
<dbReference type="Gene3D" id="3.100.10.10">
    <property type="match status" value="1"/>
</dbReference>